<dbReference type="RefSeq" id="WP_139495339.1">
    <property type="nucleotide sequence ID" value="NZ_CAWORL010000019.1"/>
</dbReference>
<protein>
    <recommendedName>
        <fullName evidence="2">DUF6651 domain-containing protein</fullName>
    </recommendedName>
</protein>
<evidence type="ECO:0000313" key="4">
    <source>
        <dbReference type="Proteomes" id="UP000796104"/>
    </source>
</evidence>
<evidence type="ECO:0000256" key="1">
    <source>
        <dbReference type="SAM" id="MobiDB-lite"/>
    </source>
</evidence>
<feature type="region of interest" description="Disordered" evidence="1">
    <location>
        <begin position="245"/>
        <end position="268"/>
    </location>
</feature>
<comment type="caution">
    <text evidence="3">The sequence shown here is derived from an EMBL/GenBank/DDBJ whole genome shotgun (WGS) entry which is preliminary data.</text>
</comment>
<evidence type="ECO:0000313" key="3">
    <source>
        <dbReference type="EMBL" id="TND51897.1"/>
    </source>
</evidence>
<reference evidence="3" key="2">
    <citation type="journal article" date="2019" name="PLoS ONE">
        <title>Identification and characterization of putative Aeromonas spp. T3SS effectors.</title>
        <authorList>
            <person name="Rangel L.T."/>
            <person name="Marden J."/>
            <person name="Colston S."/>
            <person name="Setubal J.C."/>
            <person name="Graf J."/>
            <person name="Gogarten J.P."/>
        </authorList>
    </citation>
    <scope>NUCLEOTIDE SEQUENCE</scope>
    <source>
        <strain evidence="3">BAQ071013-135</strain>
    </source>
</reference>
<dbReference type="InterPro" id="IPR046593">
    <property type="entry name" value="DUF6651"/>
</dbReference>
<dbReference type="Proteomes" id="UP000796104">
    <property type="component" value="Unassembled WGS sequence"/>
</dbReference>
<accession>A0AAX2UPL9</accession>
<gene>
    <name evidence="3" type="ORF">CF123_18685</name>
</gene>
<sequence length="284" mass="31340">MKFRNQFLKYMTPAGEDGAASGGSTGADGADANVDHNKGNDGNGKPSDREAQLLKESMSRKEKIGQLEARLAEFEGIDPKVFREMQERLQKLDQQEREQANARLIEQGRFDEALKAMRDEHEGVLAQVRTQSSAELQAVAKERDELFNQVASFQKQIEDLTIGAAFSNSSFIREELVQAMNPERSRRLYGDHFDIVDGKVVGYDKPRGQEGRTPLVDKDGQPVSFDEAFKRVLSAQSDYESLIRSNVKSGAGSGTRTDKAADPTKAIGQGVSRIEAALNKQSAK</sequence>
<feature type="domain" description="DUF6651" evidence="2">
    <location>
        <begin position="153"/>
        <end position="260"/>
    </location>
</feature>
<dbReference type="EMBL" id="PDXJ01000026">
    <property type="protein sequence ID" value="TND51897.1"/>
    <property type="molecule type" value="Genomic_DNA"/>
</dbReference>
<feature type="region of interest" description="Disordered" evidence="1">
    <location>
        <begin position="1"/>
        <end position="49"/>
    </location>
</feature>
<proteinExistence type="predicted"/>
<dbReference type="Pfam" id="PF20356">
    <property type="entry name" value="DUF6651"/>
    <property type="match status" value="1"/>
</dbReference>
<evidence type="ECO:0000259" key="2">
    <source>
        <dbReference type="Pfam" id="PF20356"/>
    </source>
</evidence>
<dbReference type="AlphaFoldDB" id="A0AAX2UPL9"/>
<reference evidence="3" key="1">
    <citation type="submission" date="2017-10" db="EMBL/GenBank/DDBJ databases">
        <authorList>
            <person name="Colston S.M."/>
            <person name="Graf J."/>
        </authorList>
    </citation>
    <scope>NUCLEOTIDE SEQUENCE</scope>
    <source>
        <strain evidence="3">BAQ071013-135</strain>
    </source>
</reference>
<name>A0AAX2UPL9_AERVE</name>
<organism evidence="3 4">
    <name type="scientific">Aeromonas veronii</name>
    <dbReference type="NCBI Taxonomy" id="654"/>
    <lineage>
        <taxon>Bacteria</taxon>
        <taxon>Pseudomonadati</taxon>
        <taxon>Pseudomonadota</taxon>
        <taxon>Gammaproteobacteria</taxon>
        <taxon>Aeromonadales</taxon>
        <taxon>Aeromonadaceae</taxon>
        <taxon>Aeromonas</taxon>
    </lineage>
</organism>